<dbReference type="Pfam" id="PF06245">
    <property type="entry name" value="DUF1015"/>
    <property type="match status" value="1"/>
</dbReference>
<evidence type="ECO:0000313" key="2">
    <source>
        <dbReference type="Proteomes" id="UP000604475"/>
    </source>
</evidence>
<dbReference type="RefSeq" id="WP_203000334.1">
    <property type="nucleotide sequence ID" value="NZ_JADWYU010000374.1"/>
</dbReference>
<organism evidence="1 2">
    <name type="scientific">Frankia nepalensis</name>
    <dbReference type="NCBI Taxonomy" id="1836974"/>
    <lineage>
        <taxon>Bacteria</taxon>
        <taxon>Bacillati</taxon>
        <taxon>Actinomycetota</taxon>
        <taxon>Actinomycetes</taxon>
        <taxon>Frankiales</taxon>
        <taxon>Frankiaceae</taxon>
        <taxon>Frankia</taxon>
    </lineage>
</organism>
<proteinExistence type="predicted"/>
<protein>
    <submittedName>
        <fullName evidence="1">DUF1015 domain-containing protein</fullName>
    </submittedName>
</protein>
<dbReference type="PANTHER" id="PTHR36454">
    <property type="entry name" value="LMO2823 PROTEIN"/>
    <property type="match status" value="1"/>
</dbReference>
<dbReference type="Proteomes" id="UP000604475">
    <property type="component" value="Unassembled WGS sequence"/>
</dbReference>
<name>A0A937REY2_9ACTN</name>
<dbReference type="PIRSF" id="PIRSF033563">
    <property type="entry name" value="UCP033563"/>
    <property type="match status" value="1"/>
</dbReference>
<comment type="caution">
    <text evidence="1">The sequence shown here is derived from an EMBL/GenBank/DDBJ whole genome shotgun (WGS) entry which is preliminary data.</text>
</comment>
<sequence>MRAMVDDDAAASTDVPVPAGLVLAPFRAARFTAAAGADSHLAALTSPPYDVIDEAGVAALEAADPRNVVRLILPRDTSAAEPGSRYTRAAETLADWLASGVLRRDDAPALYVYEEEHEGHRQRGLVGAVALTDPDAGIILPHENTMAGPVSDRLSLQRATRANLEPIFLLYEGGGETSRIVAATVATEPLVATVTDDGVAHRIWALTDPATLDTIAADLLGRPAVIADGHHRYATYRHYQAERHAAGDGPGPWDFGLTFLVDATVSGPQVHPIHRAVRGLTVTEAARRAEGAFTVDRLTPAEPSGPADVALLLDELAKAGQGGHAFVITDGRDAYLLSKPSDEVLARTLPADRSAAFRGLDVTVAHLTLISDVWGLEDKVGVVDYFHDAPAAIAAAGNDGTALLLNPTPVAGVTAVAGAGERMPRKSTLFTPKPRTGLLIRLLDES</sequence>
<dbReference type="AlphaFoldDB" id="A0A937REY2"/>
<reference evidence="1" key="1">
    <citation type="submission" date="2020-12" db="EMBL/GenBank/DDBJ databases">
        <title>Genomic characterization of non-nitrogen-fixing Frankia strains.</title>
        <authorList>
            <person name="Carlos-Shanley C."/>
            <person name="Guerra T."/>
            <person name="Hahn D."/>
        </authorList>
    </citation>
    <scope>NUCLEOTIDE SEQUENCE</scope>
    <source>
        <strain evidence="1">CN6</strain>
    </source>
</reference>
<accession>A0A937REY2</accession>
<evidence type="ECO:0000313" key="1">
    <source>
        <dbReference type="EMBL" id="MBL7628957.1"/>
    </source>
</evidence>
<dbReference type="InterPro" id="IPR008323">
    <property type="entry name" value="UCP033563"/>
</dbReference>
<dbReference type="PANTHER" id="PTHR36454:SF1">
    <property type="entry name" value="DUF1015 DOMAIN-CONTAINING PROTEIN"/>
    <property type="match status" value="1"/>
</dbReference>
<dbReference type="EMBL" id="JAEACQ010000199">
    <property type="protein sequence ID" value="MBL7628957.1"/>
    <property type="molecule type" value="Genomic_DNA"/>
</dbReference>
<gene>
    <name evidence="1" type="ORF">I7412_17695</name>
</gene>
<keyword evidence="2" id="KW-1185">Reference proteome</keyword>